<evidence type="ECO:0000256" key="1">
    <source>
        <dbReference type="ARBA" id="ARBA00022801"/>
    </source>
</evidence>
<dbReference type="PANTHER" id="PTHR22901:SF0">
    <property type="entry name" value="SIALATE O-ACETYLESTERASE"/>
    <property type="match status" value="1"/>
</dbReference>
<evidence type="ECO:0000256" key="2">
    <source>
        <dbReference type="SAM" id="SignalP"/>
    </source>
</evidence>
<keyword evidence="5" id="KW-1185">Reference proteome</keyword>
<feature type="chain" id="PRO_5018696520" evidence="2">
    <location>
        <begin position="22"/>
        <end position="480"/>
    </location>
</feature>
<dbReference type="RefSeq" id="WP_113645638.1">
    <property type="nucleotide sequence ID" value="NZ_QMHN01000001.1"/>
</dbReference>
<accession>A0A3S3PD67</accession>
<dbReference type="EMBL" id="SAYW01000001">
    <property type="protein sequence ID" value="RWU10143.1"/>
    <property type="molecule type" value="Genomic_DNA"/>
</dbReference>
<dbReference type="GO" id="GO:0001681">
    <property type="term" value="F:sialate O-acetylesterase activity"/>
    <property type="evidence" value="ECO:0007669"/>
    <property type="project" value="InterPro"/>
</dbReference>
<dbReference type="InterPro" id="IPR036514">
    <property type="entry name" value="SGNH_hydro_sf"/>
</dbReference>
<proteinExistence type="predicted"/>
<reference evidence="4 5" key="1">
    <citation type="submission" date="2018-06" db="EMBL/GenBank/DDBJ databases">
        <title>Pedobacter endophyticus sp. nov., an endophytic bacterium isolated from a leaf of Triticum aestivum.</title>
        <authorList>
            <person name="Zhang L."/>
        </authorList>
    </citation>
    <scope>NUCLEOTIDE SEQUENCE [LARGE SCALE GENOMIC DNA]</scope>
    <source>
        <strain evidence="4 5">CM134L-2</strain>
    </source>
</reference>
<sequence>MKLKFFLSALSLFFLSTSSWAKVVLPSVFSNGMVLQRNAEVAIWGSSDTQKEVVINTSWNGKSYKVKATAGQWKAKVTTPAAGGPYTITINDGEETKLQDILIGEVWVASGQSNMEMPLRGFKDQPVSNAEEIIKNAANNKIRLFLGEKVTWSNPLNEVKGQWQAATPTVVTEFSAVAYGFAKILQEKLKVPVGIIQVAWGGTLVQAWMSAKSLGPYPEVKIPEANNTALKDKNVATGLFNAMIHPILGYNIKGVIWYQGEQNRHEPENYLKMFPDMVNDWRSRWGIGNFAFYYVQIAPYISKTEKLSKALEELQPKVPFLREVQLKAEQIIPNSGMAVIMDVGAQNTIHPPDKQTVSDRLSFIALNKSYGFKNVAYQGPVYKSQSVNGSKVLLKFDYAKQLKFKGDAKESSNFEVAGKNQVFYPAKAVITKDGILVSASEVAEPVSVRYAFKAWALGDLVNEHGLPASSFRTDNWVIPM</sequence>
<evidence type="ECO:0000313" key="5">
    <source>
        <dbReference type="Proteomes" id="UP000284120"/>
    </source>
</evidence>
<dbReference type="SUPFAM" id="SSF52266">
    <property type="entry name" value="SGNH hydrolase"/>
    <property type="match status" value="1"/>
</dbReference>
<dbReference type="AlphaFoldDB" id="A0A3S3PD67"/>
<keyword evidence="2" id="KW-0732">Signal</keyword>
<dbReference type="InterPro" id="IPR039329">
    <property type="entry name" value="SIAE"/>
</dbReference>
<dbReference type="Gene3D" id="3.40.50.1110">
    <property type="entry name" value="SGNH hydrolase"/>
    <property type="match status" value="1"/>
</dbReference>
<protein>
    <submittedName>
        <fullName evidence="4">Sialate O-acetylesterase</fullName>
    </submittedName>
</protein>
<keyword evidence="1" id="KW-0378">Hydrolase</keyword>
<feature type="signal peptide" evidence="2">
    <location>
        <begin position="1"/>
        <end position="21"/>
    </location>
</feature>
<dbReference type="GO" id="GO:0005975">
    <property type="term" value="P:carbohydrate metabolic process"/>
    <property type="evidence" value="ECO:0007669"/>
    <property type="project" value="TreeGrafter"/>
</dbReference>
<dbReference type="OrthoDB" id="9816001at2"/>
<evidence type="ECO:0000313" key="4">
    <source>
        <dbReference type="EMBL" id="RWU10143.1"/>
    </source>
</evidence>
<dbReference type="InterPro" id="IPR005181">
    <property type="entry name" value="SASA"/>
</dbReference>
<gene>
    <name evidence="4" type="ORF">DPV69_02010</name>
</gene>
<dbReference type="PANTHER" id="PTHR22901">
    <property type="entry name" value="SIALATE O-ACETYLESTERASE"/>
    <property type="match status" value="1"/>
</dbReference>
<dbReference type="Pfam" id="PF03629">
    <property type="entry name" value="SASA"/>
    <property type="match status" value="1"/>
</dbReference>
<comment type="caution">
    <text evidence="4">The sequence shown here is derived from an EMBL/GenBank/DDBJ whole genome shotgun (WGS) entry which is preliminary data.</text>
</comment>
<organism evidence="4 5">
    <name type="scientific">Pedobacter chitinilyticus</name>
    <dbReference type="NCBI Taxonomy" id="2233776"/>
    <lineage>
        <taxon>Bacteria</taxon>
        <taxon>Pseudomonadati</taxon>
        <taxon>Bacteroidota</taxon>
        <taxon>Sphingobacteriia</taxon>
        <taxon>Sphingobacteriales</taxon>
        <taxon>Sphingobacteriaceae</taxon>
        <taxon>Pedobacter</taxon>
    </lineage>
</organism>
<dbReference type="Proteomes" id="UP000284120">
    <property type="component" value="Unassembled WGS sequence"/>
</dbReference>
<name>A0A3S3PD67_9SPHI</name>
<evidence type="ECO:0000259" key="3">
    <source>
        <dbReference type="Pfam" id="PF03629"/>
    </source>
</evidence>
<feature type="domain" description="Sialate O-acetylesterase" evidence="3">
    <location>
        <begin position="105"/>
        <end position="320"/>
    </location>
</feature>